<dbReference type="Proteomes" id="UP000186102">
    <property type="component" value="Unassembled WGS sequence"/>
</dbReference>
<dbReference type="OrthoDB" id="1799358at2"/>
<keyword evidence="1" id="KW-0472">Membrane</keyword>
<evidence type="ECO:0000313" key="2">
    <source>
        <dbReference type="EMBL" id="OLN27630.1"/>
    </source>
</evidence>
<keyword evidence="3" id="KW-1185">Reference proteome</keyword>
<dbReference type="STRING" id="1888891.DSOL_4427"/>
<comment type="caution">
    <text evidence="2">The sequence shown here is derived from an EMBL/GenBank/DDBJ whole genome shotgun (WGS) entry which is preliminary data.</text>
</comment>
<proteinExistence type="predicted"/>
<keyword evidence="1" id="KW-1133">Transmembrane helix</keyword>
<feature type="transmembrane region" description="Helical" evidence="1">
    <location>
        <begin position="76"/>
        <end position="99"/>
    </location>
</feature>
<name>A0A1Q8QJY2_9FIRM</name>
<dbReference type="EMBL" id="MLBF01000054">
    <property type="protein sequence ID" value="OLN27630.1"/>
    <property type="molecule type" value="Genomic_DNA"/>
</dbReference>
<keyword evidence="1" id="KW-0812">Transmembrane</keyword>
<gene>
    <name evidence="2" type="ORF">DSOL_4427</name>
</gene>
<feature type="transmembrane region" description="Helical" evidence="1">
    <location>
        <begin position="32"/>
        <end position="56"/>
    </location>
</feature>
<reference evidence="2 3" key="1">
    <citation type="submission" date="2016-09" db="EMBL/GenBank/DDBJ databases">
        <title>Complete genome of Desulfosporosinus sp. OL.</title>
        <authorList>
            <person name="Mardanov A."/>
            <person name="Beletsky A."/>
            <person name="Panova A."/>
            <person name="Karnachuk O."/>
            <person name="Ravin N."/>
        </authorList>
    </citation>
    <scope>NUCLEOTIDE SEQUENCE [LARGE SCALE GENOMIC DNA]</scope>
    <source>
        <strain evidence="2 3">OL</strain>
    </source>
</reference>
<organism evidence="2 3">
    <name type="scientific">Desulfosporosinus metallidurans</name>
    <dbReference type="NCBI Taxonomy" id="1888891"/>
    <lineage>
        <taxon>Bacteria</taxon>
        <taxon>Bacillati</taxon>
        <taxon>Bacillota</taxon>
        <taxon>Clostridia</taxon>
        <taxon>Eubacteriales</taxon>
        <taxon>Desulfitobacteriaceae</taxon>
        <taxon>Desulfosporosinus</taxon>
    </lineage>
</organism>
<accession>A0A1Q8QJY2</accession>
<dbReference type="RefSeq" id="WP_075366775.1">
    <property type="nucleotide sequence ID" value="NZ_MLBF01000054.1"/>
</dbReference>
<evidence type="ECO:0000313" key="3">
    <source>
        <dbReference type="Proteomes" id="UP000186102"/>
    </source>
</evidence>
<dbReference type="AlphaFoldDB" id="A0A1Q8QJY2"/>
<protein>
    <submittedName>
        <fullName evidence="2">Uncharacterized protein</fullName>
    </submittedName>
</protein>
<sequence>MWQRWLRNLSVEWRWIKLDIIHRWHLDTPAGVMGILTVISGLLFLVIIGNGIAHIFRSFVPWVSGSRVNDVYWQSVGFGLKTSFVLLSFSGSLILFFLFKFSDRR</sequence>
<evidence type="ECO:0000256" key="1">
    <source>
        <dbReference type="SAM" id="Phobius"/>
    </source>
</evidence>